<organism evidence="2 3">
    <name type="scientific">Bacteroides salyersiae</name>
    <dbReference type="NCBI Taxonomy" id="291644"/>
    <lineage>
        <taxon>Bacteria</taxon>
        <taxon>Pseudomonadati</taxon>
        <taxon>Bacteroidota</taxon>
        <taxon>Bacteroidia</taxon>
        <taxon>Bacteroidales</taxon>
        <taxon>Bacteroidaceae</taxon>
        <taxon>Bacteroides</taxon>
    </lineage>
</organism>
<reference evidence="2 3" key="1">
    <citation type="journal article" date="2019" name="Nat. Med.">
        <title>A library of human gut bacterial isolates paired with longitudinal multiomics data enables mechanistic microbiome research.</title>
        <authorList>
            <person name="Poyet M."/>
            <person name="Groussin M."/>
            <person name="Gibbons S.M."/>
            <person name="Avila-Pacheco J."/>
            <person name="Jiang X."/>
            <person name="Kearney S.M."/>
            <person name="Perrotta A.R."/>
            <person name="Berdy B."/>
            <person name="Zhao S."/>
            <person name="Lieberman T.D."/>
            <person name="Swanson P.K."/>
            <person name="Smith M."/>
            <person name="Roesemann S."/>
            <person name="Alexander J.E."/>
            <person name="Rich S.A."/>
            <person name="Livny J."/>
            <person name="Vlamakis H."/>
            <person name="Clish C."/>
            <person name="Bullock K."/>
            <person name="Deik A."/>
            <person name="Scott J."/>
            <person name="Pierce K.A."/>
            <person name="Xavier R.J."/>
            <person name="Alm E.J."/>
        </authorList>
    </citation>
    <scope>NUCLEOTIDE SEQUENCE [LARGE SCALE GENOMIC DNA]</scope>
    <source>
        <strain evidence="2 3">BIOML-A10</strain>
    </source>
</reference>
<evidence type="ECO:0000313" key="2">
    <source>
        <dbReference type="EMBL" id="KAA3765159.1"/>
    </source>
</evidence>
<dbReference type="Pfam" id="PF00534">
    <property type="entry name" value="Glycos_transf_1"/>
    <property type="match status" value="1"/>
</dbReference>
<dbReference type="RefSeq" id="WP_130059109.1">
    <property type="nucleotide sequence ID" value="NZ_JADNPJ010000006.1"/>
</dbReference>
<name>A0A7J4XIH1_9BACE</name>
<sequence>MRIAFFTARLIYGGGEKVNNWLAQKCVEAGFEIVHFTPRYDDVYRRNLALVGLDNLVEVVEYPHSIKKRHPIRFTLEMIRLYKIARIDAILMFGGSFLEEWAAKKLGIKVILAERCNPKWRKLPSRILKLLQYKLGDCFVFQTPEQAKCYSKYAQNHCIIVPNPIIGNLPLPTVPLRKEIVTVGRLSGEKNPVGVIDAFGKFHDNHKDYKLIMYGSGPLESQLRKKIDQLSLAAHVEIIQGKANIPELIEGASLFVSNSVNEGIPNALIEAMSMGIACISTDCPIYGPRMLIRNGENGILIPVGDTEALYQRMCEVVDNQSLMDKLRTNSVKIRETLDENKIFSKWCELLMNLEQPNCV</sequence>
<dbReference type="AlphaFoldDB" id="A0A7J4XIH1"/>
<dbReference type="PANTHER" id="PTHR12526">
    <property type="entry name" value="GLYCOSYLTRANSFERASE"/>
    <property type="match status" value="1"/>
</dbReference>
<comment type="caution">
    <text evidence="2">The sequence shown here is derived from an EMBL/GenBank/DDBJ whole genome shotgun (WGS) entry which is preliminary data.</text>
</comment>
<dbReference type="SUPFAM" id="SSF53756">
    <property type="entry name" value="UDP-Glycosyltransferase/glycogen phosphorylase"/>
    <property type="match status" value="1"/>
</dbReference>
<dbReference type="Proteomes" id="UP000422221">
    <property type="component" value="Unassembled WGS sequence"/>
</dbReference>
<evidence type="ECO:0000313" key="3">
    <source>
        <dbReference type="Proteomes" id="UP000422221"/>
    </source>
</evidence>
<dbReference type="Gene3D" id="3.40.50.2000">
    <property type="entry name" value="Glycogen Phosphorylase B"/>
    <property type="match status" value="2"/>
</dbReference>
<feature type="domain" description="Glycosyl transferase family 1" evidence="1">
    <location>
        <begin position="178"/>
        <end position="330"/>
    </location>
</feature>
<dbReference type="PANTHER" id="PTHR12526:SF630">
    <property type="entry name" value="GLYCOSYLTRANSFERASE"/>
    <property type="match status" value="1"/>
</dbReference>
<protein>
    <submittedName>
        <fullName evidence="2">Glycosyltransferase family 4 protein</fullName>
    </submittedName>
</protein>
<proteinExistence type="predicted"/>
<dbReference type="EMBL" id="VWMK01000010">
    <property type="protein sequence ID" value="KAA3765159.1"/>
    <property type="molecule type" value="Genomic_DNA"/>
</dbReference>
<dbReference type="InterPro" id="IPR001296">
    <property type="entry name" value="Glyco_trans_1"/>
</dbReference>
<gene>
    <name evidence="2" type="ORF">F3F73_11310</name>
</gene>
<evidence type="ECO:0000259" key="1">
    <source>
        <dbReference type="Pfam" id="PF00534"/>
    </source>
</evidence>
<dbReference type="GO" id="GO:0016757">
    <property type="term" value="F:glycosyltransferase activity"/>
    <property type="evidence" value="ECO:0007669"/>
    <property type="project" value="InterPro"/>
</dbReference>
<accession>A0A7J4XIH1</accession>
<keyword evidence="2" id="KW-0808">Transferase</keyword>